<feature type="domain" description="Peptidase C39-like" evidence="1">
    <location>
        <begin position="49"/>
        <end position="177"/>
    </location>
</feature>
<sequence length="308" mass="35124">MKATLVLPFIIVLLVLTSCKSNIPKQVFYSSQSAMGKPAFEKTETRVRLNIPNLNWDKYTRGVRSVGWCGEASLQMIALYYGYYYSQKTINEAGSPKKLDLYSDEISIAMNKLGFKYSTYINYSTENVNDYLVWMKESMKKGFPVFSGVKRNPSGNPNWSLDHFVVLVGFSEGYITYNSNNQRYGQVRVEASTFMGSSQPYGLENKFNHYFGFSISGVEINNIEETNNNPIRLFILGETKDKVDIGLKIENLIVGREYSIMRKTIDLGSKLHSEVLIKTFVAFSNSSSFSESNLNKHDSFHYELLLKK</sequence>
<reference evidence="2" key="1">
    <citation type="submission" date="2022-02" db="EMBL/GenBank/DDBJ databases">
        <title>Vibrio sp. nov, a new bacterium isolated from seawater.</title>
        <authorList>
            <person name="Yuan Y."/>
        </authorList>
    </citation>
    <scope>NUCLEOTIDE SEQUENCE</scope>
    <source>
        <strain evidence="2">ZSDZ65</strain>
    </source>
</reference>
<gene>
    <name evidence="2" type="ORF">MD535_18175</name>
</gene>
<protein>
    <submittedName>
        <fullName evidence="2">C39 family peptidase</fullName>
    </submittedName>
</protein>
<dbReference type="EMBL" id="JAKRRY010000028">
    <property type="protein sequence ID" value="MCW8347917.1"/>
    <property type="molecule type" value="Genomic_DNA"/>
</dbReference>
<dbReference type="Proteomes" id="UP001155587">
    <property type="component" value="Unassembled WGS sequence"/>
</dbReference>
<keyword evidence="3" id="KW-1185">Reference proteome</keyword>
<proteinExistence type="predicted"/>
<evidence type="ECO:0000259" key="1">
    <source>
        <dbReference type="Pfam" id="PF13529"/>
    </source>
</evidence>
<accession>A0A9X3HYK2</accession>
<dbReference type="Pfam" id="PF13529">
    <property type="entry name" value="Peptidase_C39_2"/>
    <property type="match status" value="1"/>
</dbReference>
<evidence type="ECO:0000313" key="3">
    <source>
        <dbReference type="Proteomes" id="UP001155587"/>
    </source>
</evidence>
<dbReference type="PROSITE" id="PS51257">
    <property type="entry name" value="PROKAR_LIPOPROTEIN"/>
    <property type="match status" value="1"/>
</dbReference>
<comment type="caution">
    <text evidence="2">The sequence shown here is derived from an EMBL/GenBank/DDBJ whole genome shotgun (WGS) entry which is preliminary data.</text>
</comment>
<dbReference type="AlphaFoldDB" id="A0A9X3HYK2"/>
<dbReference type="InterPro" id="IPR039564">
    <property type="entry name" value="Peptidase_C39-like"/>
</dbReference>
<evidence type="ECO:0000313" key="2">
    <source>
        <dbReference type="EMBL" id="MCW8347917.1"/>
    </source>
</evidence>
<dbReference type="Gene3D" id="3.90.70.10">
    <property type="entry name" value="Cysteine proteinases"/>
    <property type="match status" value="1"/>
</dbReference>
<dbReference type="RefSeq" id="WP_265676466.1">
    <property type="nucleotide sequence ID" value="NZ_JAKRRY010000028.1"/>
</dbReference>
<name>A0A9X3HYK2_9VIBR</name>
<organism evidence="2 3">
    <name type="scientific">Vibrio qingdaonensis</name>
    <dbReference type="NCBI Taxonomy" id="2829491"/>
    <lineage>
        <taxon>Bacteria</taxon>
        <taxon>Pseudomonadati</taxon>
        <taxon>Pseudomonadota</taxon>
        <taxon>Gammaproteobacteria</taxon>
        <taxon>Vibrionales</taxon>
        <taxon>Vibrionaceae</taxon>
        <taxon>Vibrio</taxon>
    </lineage>
</organism>